<proteinExistence type="predicted"/>
<protein>
    <submittedName>
        <fullName evidence="1">Uncharacterized protein</fullName>
    </submittedName>
</protein>
<sequence length="132" mass="14834">MGYVGAAVLDTKWPMPLERHSVVQQRADSPILSNKWSNRWNGRFTSWMCSRRICSICVILSCQYGPNSEECFQYLVESMPQRIKAVLKAKGGPTRYLQGIPNKMAGESMSDIMNILATNCFHSTHSTQSSAN</sequence>
<gene>
    <name evidence="1" type="ORF">XENOCAPTIV_017390</name>
</gene>
<reference evidence="1 2" key="1">
    <citation type="submission" date="2021-06" db="EMBL/GenBank/DDBJ databases">
        <authorList>
            <person name="Palmer J.M."/>
        </authorList>
    </citation>
    <scope>NUCLEOTIDE SEQUENCE [LARGE SCALE GENOMIC DNA]</scope>
    <source>
        <strain evidence="1 2">XC_2019</strain>
        <tissue evidence="1">Muscle</tissue>
    </source>
</reference>
<name>A0ABV0RR58_9TELE</name>
<dbReference type="EMBL" id="JAHRIN010054037">
    <property type="protein sequence ID" value="MEQ2210663.1"/>
    <property type="molecule type" value="Genomic_DNA"/>
</dbReference>
<evidence type="ECO:0000313" key="1">
    <source>
        <dbReference type="EMBL" id="MEQ2210663.1"/>
    </source>
</evidence>
<accession>A0ABV0RR58</accession>
<dbReference type="Proteomes" id="UP001434883">
    <property type="component" value="Unassembled WGS sequence"/>
</dbReference>
<comment type="caution">
    <text evidence="1">The sequence shown here is derived from an EMBL/GenBank/DDBJ whole genome shotgun (WGS) entry which is preliminary data.</text>
</comment>
<keyword evidence="2" id="KW-1185">Reference proteome</keyword>
<organism evidence="1 2">
    <name type="scientific">Xenoophorus captivus</name>
    <dbReference type="NCBI Taxonomy" id="1517983"/>
    <lineage>
        <taxon>Eukaryota</taxon>
        <taxon>Metazoa</taxon>
        <taxon>Chordata</taxon>
        <taxon>Craniata</taxon>
        <taxon>Vertebrata</taxon>
        <taxon>Euteleostomi</taxon>
        <taxon>Actinopterygii</taxon>
        <taxon>Neopterygii</taxon>
        <taxon>Teleostei</taxon>
        <taxon>Neoteleostei</taxon>
        <taxon>Acanthomorphata</taxon>
        <taxon>Ovalentaria</taxon>
        <taxon>Atherinomorphae</taxon>
        <taxon>Cyprinodontiformes</taxon>
        <taxon>Goodeidae</taxon>
        <taxon>Xenoophorus</taxon>
    </lineage>
</organism>
<evidence type="ECO:0000313" key="2">
    <source>
        <dbReference type="Proteomes" id="UP001434883"/>
    </source>
</evidence>